<evidence type="ECO:0000313" key="7">
    <source>
        <dbReference type="Proteomes" id="UP000887561"/>
    </source>
</evidence>
<sequence>EQLSRRFLTVIANIEFFLNHSLSSICRRLGDNGLKFSEQVFKHTKDKLVIYRSSILTHYIKNKSTQIHSIIEYANYQHLPDDDDVSEFVKELMLCTVFVQSEMASFCSKFIQQVLGDLVKVALEHLFNVLARVDFSSSNHSTQVIVDLTAFEEAFQGFVTTDMSNALKSIRARLMNRLDNGIFKNALLNFRSRMALTLDSLHQCQTNLNDNNEDGGGGTSVGGDNNNNLT</sequence>
<name>A0A915MHW0_MELJA</name>
<feature type="region of interest" description="Disordered" evidence="5">
    <location>
        <begin position="209"/>
        <end position="230"/>
    </location>
</feature>
<dbReference type="PANTHER" id="PTHR13043">
    <property type="entry name" value="EXOCYST COMPLEX COMPONENT SEC5"/>
    <property type="match status" value="1"/>
</dbReference>
<keyword evidence="7" id="KW-1185">Reference proteome</keyword>
<dbReference type="InterPro" id="IPR029175">
    <property type="entry name" value="EXOC2/Sec5"/>
</dbReference>
<dbReference type="PANTHER" id="PTHR13043:SF1">
    <property type="entry name" value="EXOCYST COMPLEX COMPONENT 2"/>
    <property type="match status" value="1"/>
</dbReference>
<reference evidence="8" key="1">
    <citation type="submission" date="2022-11" db="UniProtKB">
        <authorList>
            <consortium name="WormBaseParasite"/>
        </authorList>
    </citation>
    <scope>IDENTIFICATION</scope>
</reference>
<evidence type="ECO:0000313" key="8">
    <source>
        <dbReference type="WBParaSite" id="scaffold41723_cov294.g23895"/>
    </source>
</evidence>
<keyword evidence="2 4" id="KW-0813">Transport</keyword>
<dbReference type="WBParaSite" id="scaffold41723_cov294.g23895">
    <property type="protein sequence ID" value="scaffold41723_cov294.g23895"/>
    <property type="gene ID" value="scaffold41723_cov294.g23895"/>
</dbReference>
<comment type="subunit">
    <text evidence="4">Component of the exocyst complex.</text>
</comment>
<proteinExistence type="inferred from homology"/>
<dbReference type="AlphaFoldDB" id="A0A915MHW0"/>
<dbReference type="GO" id="GO:0000145">
    <property type="term" value="C:exocyst"/>
    <property type="evidence" value="ECO:0007669"/>
    <property type="project" value="UniProtKB-UniRule"/>
</dbReference>
<dbReference type="GO" id="GO:0006893">
    <property type="term" value="P:Golgi to plasma membrane transport"/>
    <property type="evidence" value="ECO:0007669"/>
    <property type="project" value="UniProtKB-UniRule"/>
</dbReference>
<keyword evidence="4" id="KW-0653">Protein transport</keyword>
<evidence type="ECO:0000256" key="2">
    <source>
        <dbReference type="ARBA" id="ARBA00022448"/>
    </source>
</evidence>
<protein>
    <recommendedName>
        <fullName evidence="4">Exocyst complex component 2</fullName>
    </recommendedName>
</protein>
<comment type="similarity">
    <text evidence="1 4">Belongs to the SEC5 family.</text>
</comment>
<dbReference type="GO" id="GO:0006887">
    <property type="term" value="P:exocytosis"/>
    <property type="evidence" value="ECO:0007669"/>
    <property type="project" value="UniProtKB-KW"/>
</dbReference>
<dbReference type="InterPro" id="IPR039481">
    <property type="entry name" value="EXOC2/Sec5_N_dom"/>
</dbReference>
<dbReference type="Pfam" id="PF15469">
    <property type="entry name" value="Sec5"/>
    <property type="match status" value="1"/>
</dbReference>
<dbReference type="Proteomes" id="UP000887561">
    <property type="component" value="Unplaced"/>
</dbReference>
<dbReference type="GO" id="GO:0015031">
    <property type="term" value="P:protein transport"/>
    <property type="evidence" value="ECO:0007669"/>
    <property type="project" value="UniProtKB-KW"/>
</dbReference>
<evidence type="ECO:0000256" key="3">
    <source>
        <dbReference type="ARBA" id="ARBA00022483"/>
    </source>
</evidence>
<evidence type="ECO:0000256" key="1">
    <source>
        <dbReference type="ARBA" id="ARBA00010578"/>
    </source>
</evidence>
<evidence type="ECO:0000256" key="5">
    <source>
        <dbReference type="SAM" id="MobiDB-lite"/>
    </source>
</evidence>
<evidence type="ECO:0000259" key="6">
    <source>
        <dbReference type="Pfam" id="PF15469"/>
    </source>
</evidence>
<organism evidence="7 8">
    <name type="scientific">Meloidogyne javanica</name>
    <name type="common">Root-knot nematode worm</name>
    <dbReference type="NCBI Taxonomy" id="6303"/>
    <lineage>
        <taxon>Eukaryota</taxon>
        <taxon>Metazoa</taxon>
        <taxon>Ecdysozoa</taxon>
        <taxon>Nematoda</taxon>
        <taxon>Chromadorea</taxon>
        <taxon>Rhabditida</taxon>
        <taxon>Tylenchina</taxon>
        <taxon>Tylenchomorpha</taxon>
        <taxon>Tylenchoidea</taxon>
        <taxon>Meloidogynidae</taxon>
        <taxon>Meloidogyninae</taxon>
        <taxon>Meloidogyne</taxon>
        <taxon>Meloidogyne incognita group</taxon>
    </lineage>
</organism>
<keyword evidence="3 4" id="KW-0268">Exocytosis</keyword>
<feature type="domain" description="Exocyst complex component EXOC2/Sec5 N-terminal" evidence="6">
    <location>
        <begin position="4"/>
        <end position="200"/>
    </location>
</feature>
<accession>A0A915MHW0</accession>
<evidence type="ECO:0000256" key="4">
    <source>
        <dbReference type="RuleBase" id="RU365069"/>
    </source>
</evidence>
<comment type="function">
    <text evidence="4">Component of the exocyst complex involved in the docking of exocytic vesicles with fusion sites on the plasma membrane.</text>
</comment>